<evidence type="ECO:0000313" key="2">
    <source>
        <dbReference type="Proteomes" id="UP000234935"/>
    </source>
</evidence>
<comment type="caution">
    <text evidence="1">The sequence shown here is derived from an EMBL/GenBank/DDBJ whole genome shotgun (WGS) entry which is preliminary data.</text>
</comment>
<evidence type="ECO:0000313" key="1">
    <source>
        <dbReference type="EMBL" id="PLS27905.1"/>
    </source>
</evidence>
<dbReference type="EMBL" id="NMYC01000001">
    <property type="protein sequence ID" value="PLS27905.1"/>
    <property type="molecule type" value="Genomic_DNA"/>
</dbReference>
<gene>
    <name evidence="1" type="ORF">CGZ88_0067</name>
</gene>
<proteinExistence type="predicted"/>
<reference evidence="1 2" key="1">
    <citation type="submission" date="2017-07" db="EMBL/GenBank/DDBJ databases">
        <title>Bifidobacterium novel species.</title>
        <authorList>
            <person name="Lugli G.A."/>
            <person name="Milani C."/>
            <person name="Duranti S."/>
            <person name="Mangifesta M."/>
        </authorList>
    </citation>
    <scope>NUCLEOTIDE SEQUENCE [LARGE SCALE GENOMIC DNA]</scope>
    <source>
        <strain evidence="2">Goo31D</strain>
    </source>
</reference>
<dbReference type="AlphaFoldDB" id="A0A2N5J110"/>
<name>A0A2N5J110_9BIFI</name>
<accession>A0A2N5J110</accession>
<keyword evidence="2" id="KW-1185">Reference proteome</keyword>
<sequence>MPGNLVSSIKRVGSNVSWSLYAEGYRVSFDYPTYYGNPPVRKNPTFNNSSSSS</sequence>
<dbReference type="Proteomes" id="UP000234935">
    <property type="component" value="Unassembled WGS sequence"/>
</dbReference>
<organism evidence="1 2">
    <name type="scientific">Bifidobacterium anseris</name>
    <dbReference type="NCBI Taxonomy" id="2020963"/>
    <lineage>
        <taxon>Bacteria</taxon>
        <taxon>Bacillati</taxon>
        <taxon>Actinomycetota</taxon>
        <taxon>Actinomycetes</taxon>
        <taxon>Bifidobacteriales</taxon>
        <taxon>Bifidobacteriaceae</taxon>
        <taxon>Bifidobacterium</taxon>
    </lineage>
</organism>
<protein>
    <submittedName>
        <fullName evidence="1">Uncharacterized protein</fullName>
    </submittedName>
</protein>